<dbReference type="AlphaFoldDB" id="A0A2X0PFP0"/>
<name>A0A2X0PFP0_9BASI</name>
<sequence>MIPTLRVLSRSRSILFLDQVPPTSASDAPVSTRSHPRTRRRGPAHPVVPNYEDKDEAHGNVDRELSCDVQMAVLRLNSCGCTTWHYHLVSILTSPLRRDLLTRKVLPKGTLLPPPTNSTKPWFSSLLPRNADFLLQFKLLQPKPSSTSTLPLTPTSLLHPRFSDPQPGRSVYALCWKEGVRLLREKKSYKRLSSRASLALEPTLQRIESSLARRVHQEIVLLNKRLISVPVEQASEEALSKVVRRIKGEDLGMLSEVKKEVEVCGLKAILDLRTHDETNKEHGPEQWFGSLAPSDPSKLPIPLFTLGDYFNTVQLPPSSYEACKIAMETSEGKEMTLNDLVVEQLDKVVGTFRKRGLSKAEREALWLASQAQAQTKKKFTRNEGGVFGIYGPGTRSEADRQSVPLLKALWRLGLWFGKGWE</sequence>
<gene>
    <name evidence="2" type="primary">BQ5605_C039g11764</name>
    <name evidence="2" type="ORF">BQ5605_C039G11764</name>
</gene>
<dbReference type="STRING" id="796604.A0A2X0PFP0"/>
<proteinExistence type="predicted"/>
<evidence type="ECO:0000313" key="2">
    <source>
        <dbReference type="EMBL" id="SGY89707.1"/>
    </source>
</evidence>
<feature type="compositionally biased region" description="Basic residues" evidence="1">
    <location>
        <begin position="34"/>
        <end position="43"/>
    </location>
</feature>
<reference evidence="2 3" key="1">
    <citation type="submission" date="2016-11" db="EMBL/GenBank/DDBJ databases">
        <authorList>
            <person name="Jaros S."/>
            <person name="Januszkiewicz K."/>
            <person name="Wedrychowicz H."/>
        </authorList>
    </citation>
    <scope>NUCLEOTIDE SEQUENCE [LARGE SCALE GENOMIC DNA]</scope>
</reference>
<feature type="compositionally biased region" description="Polar residues" evidence="1">
    <location>
        <begin position="22"/>
        <end position="33"/>
    </location>
</feature>
<evidence type="ECO:0000256" key="1">
    <source>
        <dbReference type="SAM" id="MobiDB-lite"/>
    </source>
</evidence>
<feature type="region of interest" description="Disordered" evidence="1">
    <location>
        <begin position="22"/>
        <end position="57"/>
    </location>
</feature>
<organism evidence="2 3">
    <name type="scientific">Microbotryum silenes-dioicae</name>
    <dbReference type="NCBI Taxonomy" id="796604"/>
    <lineage>
        <taxon>Eukaryota</taxon>
        <taxon>Fungi</taxon>
        <taxon>Dikarya</taxon>
        <taxon>Basidiomycota</taxon>
        <taxon>Pucciniomycotina</taxon>
        <taxon>Microbotryomycetes</taxon>
        <taxon>Microbotryales</taxon>
        <taxon>Microbotryaceae</taxon>
        <taxon>Microbotryum</taxon>
    </lineage>
</organism>
<dbReference type="Proteomes" id="UP000249464">
    <property type="component" value="Unassembled WGS sequence"/>
</dbReference>
<evidence type="ECO:0000313" key="3">
    <source>
        <dbReference type="Proteomes" id="UP000249464"/>
    </source>
</evidence>
<accession>A0A2X0PFP0</accession>
<keyword evidence="3" id="KW-1185">Reference proteome</keyword>
<protein>
    <submittedName>
        <fullName evidence="2">BQ5605_C039g11764 protein</fullName>
    </submittedName>
</protein>
<dbReference type="EMBL" id="FQNC01000060">
    <property type="protein sequence ID" value="SGY89707.1"/>
    <property type="molecule type" value="Genomic_DNA"/>
</dbReference>